<name>A0A0P6W2J8_9BACI</name>
<comment type="caution">
    <text evidence="1">The sequence shown here is derived from an EMBL/GenBank/DDBJ whole genome shotgun (WGS) entry which is preliminary data.</text>
</comment>
<dbReference type="OrthoDB" id="1808132at2"/>
<dbReference type="EMBL" id="LIXZ01000004">
    <property type="protein sequence ID" value="KPL60256.1"/>
    <property type="molecule type" value="Genomic_DNA"/>
</dbReference>
<evidence type="ECO:0000313" key="2">
    <source>
        <dbReference type="Proteomes" id="UP000050398"/>
    </source>
</evidence>
<accession>A0A0P6W2J8</accession>
<organism evidence="1 2">
    <name type="scientific">Rossellomorea vietnamensis</name>
    <dbReference type="NCBI Taxonomy" id="218284"/>
    <lineage>
        <taxon>Bacteria</taxon>
        <taxon>Bacillati</taxon>
        <taxon>Bacillota</taxon>
        <taxon>Bacilli</taxon>
        <taxon>Bacillales</taxon>
        <taxon>Bacillaceae</taxon>
        <taxon>Rossellomorea</taxon>
    </lineage>
</organism>
<gene>
    <name evidence="1" type="ORF">AM506_06445</name>
</gene>
<dbReference type="AlphaFoldDB" id="A0A0P6W2J8"/>
<dbReference type="Proteomes" id="UP000050398">
    <property type="component" value="Unassembled WGS sequence"/>
</dbReference>
<dbReference type="PATRIC" id="fig|218284.4.peg.2781"/>
<sequence>MGKINSSEDLMKCIDNMNSENSVVQFSIPGKGKFTLVLQEEGEQSISEDIKKNPDLERMIQESEEQYKQGLGISTSDLLKSLSEKDFM</sequence>
<evidence type="ECO:0000313" key="1">
    <source>
        <dbReference type="EMBL" id="KPL60256.1"/>
    </source>
</evidence>
<proteinExistence type="predicted"/>
<dbReference type="RefSeq" id="WP_060671673.1">
    <property type="nucleotide sequence ID" value="NZ_LIXZ01000004.1"/>
</dbReference>
<protein>
    <submittedName>
        <fullName evidence="1">Uncharacterized protein</fullName>
    </submittedName>
</protein>
<reference evidence="1 2" key="1">
    <citation type="submission" date="2015-08" db="EMBL/GenBank/DDBJ databases">
        <title>Draft Genome Sequence of Bacillus vietnamensis UCD-SED5.</title>
        <authorList>
            <person name="Lee R.D."/>
            <person name="Jospin G."/>
            <person name="Lang J.M."/>
            <person name="Coil D.A."/>
            <person name="Eisen J.A."/>
        </authorList>
    </citation>
    <scope>NUCLEOTIDE SEQUENCE [LARGE SCALE GENOMIC DNA]</scope>
    <source>
        <strain evidence="1 2">UCD-SED5</strain>
    </source>
</reference>